<dbReference type="Pfam" id="PF00425">
    <property type="entry name" value="Chorismate_bind"/>
    <property type="match status" value="1"/>
</dbReference>
<dbReference type="EC" id="5.4.4.2" evidence="3"/>
<evidence type="ECO:0000256" key="2">
    <source>
        <dbReference type="ARBA" id="ARBA00005297"/>
    </source>
</evidence>
<keyword evidence="8" id="KW-1185">Reference proteome</keyword>
<dbReference type="STRING" id="516051.VC82_2615"/>
<accession>A0A0D5YV31</accession>
<dbReference type="NCBIfam" id="TIGR00543">
    <property type="entry name" value="isochor_syn"/>
    <property type="match status" value="1"/>
</dbReference>
<dbReference type="AlphaFoldDB" id="A0A0D5YV31"/>
<dbReference type="SUPFAM" id="SSF56322">
    <property type="entry name" value="ADC synthase"/>
    <property type="match status" value="1"/>
</dbReference>
<dbReference type="KEGG" id="mlt:VC82_2615"/>
<dbReference type="GO" id="GO:0008909">
    <property type="term" value="F:isochorismate synthase activity"/>
    <property type="evidence" value="ECO:0007669"/>
    <property type="project" value="UniProtKB-EC"/>
</dbReference>
<name>A0A0D5YV31_9FLAO</name>
<dbReference type="PANTHER" id="PTHR42839:SF2">
    <property type="entry name" value="ISOCHORISMATE SYNTHASE ENTC"/>
    <property type="match status" value="1"/>
</dbReference>
<evidence type="ECO:0000259" key="6">
    <source>
        <dbReference type="Pfam" id="PF00425"/>
    </source>
</evidence>
<dbReference type="HOGENOM" id="CLU_006493_8_0_10"/>
<dbReference type="OrthoDB" id="9806579at2"/>
<dbReference type="EMBL" id="CP011071">
    <property type="protein sequence ID" value="AKA36177.1"/>
    <property type="molecule type" value="Genomic_DNA"/>
</dbReference>
<comment type="similarity">
    <text evidence="2">Belongs to the isochorismate synthase family.</text>
</comment>
<dbReference type="Gene3D" id="3.60.120.10">
    <property type="entry name" value="Anthranilate synthase"/>
    <property type="match status" value="1"/>
</dbReference>
<dbReference type="InterPro" id="IPR004561">
    <property type="entry name" value="IsoChor_synthase"/>
</dbReference>
<gene>
    <name evidence="7" type="ORF">VC82_2615</name>
</gene>
<keyword evidence="4" id="KW-0413">Isomerase</keyword>
<evidence type="ECO:0000256" key="4">
    <source>
        <dbReference type="ARBA" id="ARBA00023235"/>
    </source>
</evidence>
<reference evidence="7 8" key="1">
    <citation type="submission" date="2015-03" db="EMBL/GenBank/DDBJ databases">
        <title>Complete genome sequence of Muricauda lutaonensis CC-HSB-11T, isolated from a coastal hot spring.</title>
        <authorList>
            <person name="Kim K.M."/>
        </authorList>
    </citation>
    <scope>NUCLEOTIDE SEQUENCE [LARGE SCALE GENOMIC DNA]</scope>
    <source>
        <strain evidence="7 8">CC-HSB-11</strain>
    </source>
</reference>
<dbReference type="RefSeq" id="WP_052699029.1">
    <property type="nucleotide sequence ID" value="NZ_CP011071.1"/>
</dbReference>
<dbReference type="InterPro" id="IPR005801">
    <property type="entry name" value="ADC_synthase"/>
</dbReference>
<evidence type="ECO:0000313" key="7">
    <source>
        <dbReference type="EMBL" id="AKA36177.1"/>
    </source>
</evidence>
<evidence type="ECO:0000313" key="8">
    <source>
        <dbReference type="Proteomes" id="UP000032726"/>
    </source>
</evidence>
<proteinExistence type="inferred from homology"/>
<evidence type="ECO:0000256" key="5">
    <source>
        <dbReference type="ARBA" id="ARBA00041564"/>
    </source>
</evidence>
<dbReference type="InterPro" id="IPR015890">
    <property type="entry name" value="Chorismate_C"/>
</dbReference>
<dbReference type="Proteomes" id="UP000032726">
    <property type="component" value="Chromosome"/>
</dbReference>
<comment type="catalytic activity">
    <reaction evidence="1">
        <text>chorismate = isochorismate</text>
        <dbReference type="Rhea" id="RHEA:18985"/>
        <dbReference type="ChEBI" id="CHEBI:29748"/>
        <dbReference type="ChEBI" id="CHEBI:29780"/>
        <dbReference type="EC" id="5.4.4.2"/>
    </reaction>
</comment>
<sequence length="353" mass="39490">MPYPENSLETVFEEASVQLRKQLPFVLYRKPGADQLLGIFQGNRDVNLITDFTKRGFVFAPFNTAQGVVVLQPDKRVSAVLPSMVDDGTETGRATLVEDASAKGAYLKKVHMCIEEIKKGTIRKVVFSRRIHVKTGKSAFSIFEKSLNLYPNAFCYLFYHPQVGTWLGATPETLLRVEGQHLETVSLAGTSAAQTPKWKNKEFDEQQMVTDFIATALSDKTSELIISETSTVKAGKLWHLQTRFVGELRGHVPLRDVVTALHPTPAVCGLPRDKAKTLIERHEGYDRAYYTGFLGELNLHHAGSMEFYVNLRCMQLTGDEAMLYVGGGLTGASDPMVEWQETQNKSRTMLRLL</sequence>
<evidence type="ECO:0000256" key="3">
    <source>
        <dbReference type="ARBA" id="ARBA00012824"/>
    </source>
</evidence>
<feature type="domain" description="Chorismate-utilising enzyme C-terminal" evidence="6">
    <location>
        <begin position="105"/>
        <end position="345"/>
    </location>
</feature>
<dbReference type="PATRIC" id="fig|516051.4.peg.2682"/>
<dbReference type="PANTHER" id="PTHR42839">
    <property type="entry name" value="ISOCHORISMATE SYNTHASE ENTC"/>
    <property type="match status" value="1"/>
</dbReference>
<evidence type="ECO:0000256" key="1">
    <source>
        <dbReference type="ARBA" id="ARBA00000799"/>
    </source>
</evidence>
<organism evidence="7 8">
    <name type="scientific">Flagellimonas lutaonensis</name>
    <dbReference type="NCBI Taxonomy" id="516051"/>
    <lineage>
        <taxon>Bacteria</taxon>
        <taxon>Pseudomonadati</taxon>
        <taxon>Bacteroidota</taxon>
        <taxon>Flavobacteriia</taxon>
        <taxon>Flavobacteriales</taxon>
        <taxon>Flavobacteriaceae</taxon>
        <taxon>Flagellimonas</taxon>
    </lineage>
</organism>
<protein>
    <recommendedName>
        <fullName evidence="3">isochorismate synthase</fullName>
        <ecNumber evidence="3">5.4.4.2</ecNumber>
    </recommendedName>
    <alternativeName>
        <fullName evidence="5">Isochorismate mutase</fullName>
    </alternativeName>
</protein>